<dbReference type="SUPFAM" id="SSF54909">
    <property type="entry name" value="Dimeric alpha+beta barrel"/>
    <property type="match status" value="2"/>
</dbReference>
<sequence>MLEYRFYAVADGRMASELALVHSMAIAGAPAVEGGPPAHEETLWERYGVPKPLGSWMVVAGRQAPGFLYIIKWASLAQRDERFPRFWADPFWRAQRAELTDGMTLVNSIENWLLDASPAWAAVREDDGGGPVSGIHELRVQNVLNGSQTEAADVLAKVDLPVARRHGARVLGVMEVVIGPERPRFVTLLAWPDLETQQKAAFAIDRDPEIVAQRARERTSAGGRLFLTLDQYLLEPLPWNTPEPNLGIKP</sequence>
<reference evidence="2 3" key="1">
    <citation type="submission" date="2024-05" db="EMBL/GenBank/DDBJ databases">
        <authorList>
            <person name="Jiang F."/>
        </authorList>
    </citation>
    <scope>NUCLEOTIDE SEQUENCE [LARGE SCALE GENOMIC DNA]</scope>
    <source>
        <strain evidence="2 3">LZ166</strain>
    </source>
</reference>
<organism evidence="2 3">
    <name type="scientific">Aquibium pacificus</name>
    <dbReference type="NCBI Taxonomy" id="3153579"/>
    <lineage>
        <taxon>Bacteria</taxon>
        <taxon>Pseudomonadati</taxon>
        <taxon>Pseudomonadota</taxon>
        <taxon>Alphaproteobacteria</taxon>
        <taxon>Hyphomicrobiales</taxon>
        <taxon>Phyllobacteriaceae</taxon>
        <taxon>Aquibium</taxon>
    </lineage>
</organism>
<dbReference type="InterPro" id="IPR011008">
    <property type="entry name" value="Dimeric_a/b-barrel"/>
</dbReference>
<comment type="caution">
    <text evidence="2">The sequence shown here is derived from an EMBL/GenBank/DDBJ whole genome shotgun (WGS) entry which is preliminary data.</text>
</comment>
<proteinExistence type="predicted"/>
<evidence type="ECO:0000313" key="2">
    <source>
        <dbReference type="EMBL" id="MEX0407457.1"/>
    </source>
</evidence>
<dbReference type="Proteomes" id="UP001556692">
    <property type="component" value="Unassembled WGS sequence"/>
</dbReference>
<keyword evidence="3" id="KW-1185">Reference proteome</keyword>
<dbReference type="Pfam" id="PF07978">
    <property type="entry name" value="NIPSNAP"/>
    <property type="match status" value="1"/>
</dbReference>
<accession>A0ABV3SL10</accession>
<name>A0ABV3SL10_9HYPH</name>
<feature type="domain" description="NIPSNAP" evidence="1">
    <location>
        <begin position="51"/>
        <end position="110"/>
    </location>
</feature>
<evidence type="ECO:0000313" key="3">
    <source>
        <dbReference type="Proteomes" id="UP001556692"/>
    </source>
</evidence>
<protein>
    <submittedName>
        <fullName evidence="2">NIPSNAP family protein</fullName>
    </submittedName>
</protein>
<gene>
    <name evidence="2" type="ORF">ABGN05_17495</name>
</gene>
<dbReference type="Gene3D" id="3.30.70.100">
    <property type="match status" value="2"/>
</dbReference>
<dbReference type="InterPro" id="IPR012577">
    <property type="entry name" value="NIPSNAP"/>
</dbReference>
<evidence type="ECO:0000259" key="1">
    <source>
        <dbReference type="Pfam" id="PF07978"/>
    </source>
</evidence>
<dbReference type="EMBL" id="JBDPGJ010000004">
    <property type="protein sequence ID" value="MEX0407457.1"/>
    <property type="molecule type" value="Genomic_DNA"/>
</dbReference>
<dbReference type="RefSeq" id="WP_367955337.1">
    <property type="nucleotide sequence ID" value="NZ_JBDPGJ010000004.1"/>
</dbReference>